<evidence type="ECO:0000256" key="1">
    <source>
        <dbReference type="ARBA" id="ARBA00004335"/>
    </source>
</evidence>
<protein>
    <recommendedName>
        <fullName evidence="11">Nucleoporin NSP1</fullName>
    </recommendedName>
    <alternativeName>
        <fullName evidence="12">Nuclear pore protein NSP1</fullName>
    </alternativeName>
    <alternativeName>
        <fullName evidence="13">Nucleoskeletal-like protein</fullName>
    </alternativeName>
</protein>
<dbReference type="GO" id="GO:0006405">
    <property type="term" value="P:RNA export from nucleus"/>
    <property type="evidence" value="ECO:0007669"/>
    <property type="project" value="TreeGrafter"/>
</dbReference>
<evidence type="ECO:0000256" key="11">
    <source>
        <dbReference type="ARBA" id="ARBA00068864"/>
    </source>
</evidence>
<feature type="domain" description="Nucleoporin NSP1-like C-terminal" evidence="15">
    <location>
        <begin position="449"/>
        <end position="547"/>
    </location>
</feature>
<evidence type="ECO:0000259" key="15">
    <source>
        <dbReference type="Pfam" id="PF05064"/>
    </source>
</evidence>
<dbReference type="Gene3D" id="1.20.5.170">
    <property type="match status" value="1"/>
</dbReference>
<evidence type="ECO:0000313" key="17">
    <source>
        <dbReference type="Proteomes" id="UP000232875"/>
    </source>
</evidence>
<accession>A0A2N1J8S3</accession>
<evidence type="ECO:0000256" key="7">
    <source>
        <dbReference type="ARBA" id="ARBA00022927"/>
    </source>
</evidence>
<comment type="subcellular location">
    <subcellularLocation>
        <location evidence="1">Nucleus membrane</location>
        <topology evidence="1">Peripheral membrane protein</topology>
        <orientation evidence="1">Cytoplasmic side</orientation>
    </subcellularLocation>
    <subcellularLocation>
        <location evidence="3">Nucleus membrane</location>
        <topology evidence="3">Peripheral membrane protein</topology>
        <orientation evidence="3">Nucleoplasmic side</orientation>
    </subcellularLocation>
    <subcellularLocation>
        <location evidence="2">Nucleus</location>
        <location evidence="2">Nuclear pore complex</location>
    </subcellularLocation>
</comment>
<dbReference type="InterPro" id="IPR007758">
    <property type="entry name" value="Nucleoporin_NSP1_C"/>
</dbReference>
<dbReference type="GO" id="GO:0006606">
    <property type="term" value="P:protein import into nucleus"/>
    <property type="evidence" value="ECO:0007669"/>
    <property type="project" value="TreeGrafter"/>
</dbReference>
<keyword evidence="7" id="KW-0653">Protein transport</keyword>
<keyword evidence="8" id="KW-0811">Translocation</keyword>
<keyword evidence="10" id="KW-0539">Nucleus</keyword>
<evidence type="ECO:0000256" key="12">
    <source>
        <dbReference type="ARBA" id="ARBA00078941"/>
    </source>
</evidence>
<feature type="compositionally biased region" description="Polar residues" evidence="14">
    <location>
        <begin position="376"/>
        <end position="420"/>
    </location>
</feature>
<dbReference type="InterPro" id="IPR026010">
    <property type="entry name" value="NSP1/NUP62"/>
</dbReference>
<dbReference type="GO" id="GO:0017056">
    <property type="term" value="F:structural constituent of nuclear pore"/>
    <property type="evidence" value="ECO:0007669"/>
    <property type="project" value="InterPro"/>
</dbReference>
<keyword evidence="5" id="KW-0813">Transport</keyword>
<name>A0A2N1J8S3_9BASI</name>
<dbReference type="GO" id="GO:0051028">
    <property type="term" value="P:mRNA transport"/>
    <property type="evidence" value="ECO:0007669"/>
    <property type="project" value="UniProtKB-KW"/>
</dbReference>
<evidence type="ECO:0000256" key="3">
    <source>
        <dbReference type="ARBA" id="ARBA00004620"/>
    </source>
</evidence>
<dbReference type="FunFam" id="1.20.5.170:FF:000040">
    <property type="entry name" value="Nuclear pore glycoprotein p62"/>
    <property type="match status" value="1"/>
</dbReference>
<dbReference type="STRING" id="2020962.A0A2N1J8S3"/>
<dbReference type="PANTHER" id="PTHR12084">
    <property type="entry name" value="NUCLEAR PORE GLYCOPROTEIN P62-RELATED"/>
    <property type="match status" value="1"/>
</dbReference>
<comment type="similarity">
    <text evidence="4">Belongs to the nucleoporin NSP1/NUP62 family.</text>
</comment>
<dbReference type="AlphaFoldDB" id="A0A2N1J8S3"/>
<keyword evidence="6" id="KW-0509">mRNA transport</keyword>
<evidence type="ECO:0000256" key="8">
    <source>
        <dbReference type="ARBA" id="ARBA00023010"/>
    </source>
</evidence>
<gene>
    <name evidence="16" type="primary">NSP1</name>
    <name evidence="16" type="ORF">MVES_003140</name>
</gene>
<dbReference type="GO" id="GO:0005543">
    <property type="term" value="F:phospholipid binding"/>
    <property type="evidence" value="ECO:0007669"/>
    <property type="project" value="TreeGrafter"/>
</dbReference>
<feature type="compositionally biased region" description="Low complexity" evidence="14">
    <location>
        <begin position="1"/>
        <end position="22"/>
    </location>
</feature>
<evidence type="ECO:0000256" key="2">
    <source>
        <dbReference type="ARBA" id="ARBA00004567"/>
    </source>
</evidence>
<reference evidence="16 17" key="1">
    <citation type="submission" date="2017-10" db="EMBL/GenBank/DDBJ databases">
        <title>A novel species of cold-tolerant Malassezia isolated from bats.</title>
        <authorList>
            <person name="Lorch J.M."/>
            <person name="Palmer J.M."/>
            <person name="Vanderwolf K.J."/>
            <person name="Schmidt K.Z."/>
            <person name="Verant M.L."/>
            <person name="Weller T.J."/>
            <person name="Blehert D.S."/>
        </authorList>
    </citation>
    <scope>NUCLEOTIDE SEQUENCE [LARGE SCALE GENOMIC DNA]</scope>
    <source>
        <strain evidence="16 17">NWHC:44797-103</strain>
    </source>
</reference>
<keyword evidence="9" id="KW-0906">Nuclear pore complex</keyword>
<sequence length="708" mass="71534">MSFGGFSFGNNGQNAGSGSNPGVNKPFSFGAPAGQSTPDAKAGGAQPATQPPGSLFGAKPSEQKPTGALVGDTENAAAKPANGPSLGNPPAAFTGTGASGGFSFGAKPGGSDASMAAEAPKPAGFSFGGNAKPAEAPKPGGFSFGGNDAKPAEAPKPAGFSFGGNDAKPAEAPKPAGFSFGSNDAKPAEAPKPAGFSFGGNAKPAEAPKPGGFSFGGNDAKPAEAPKPAGFSFGGNDAKPAEAPKPAGFSFGSNDAKPAEAPKPAGFSFGGNAKPAEAPKPGGFSFGGNDAKPAEAPKPAGFSFGGNDAKPAEAPKPAGFSFGSNDAKPAEAPKPAGFSFGSNDAKPAEAPKPAGFSFGADASKQAAPSLFGAKPTDTNNANTAPSTAHGATNIGFSTDKAPTSTTSAPANNAFTSTSLSFAKPTETKPDASTTTMPSSKPSATPAPSSTAAPSMLRGKSVEEIVKMWQTELDASAKEFGRQADEVAGWDRVLLNGGDEISKLVASITQAEERQLGIDQTLDYVEQQQTELNTLLDAYESQRGELHAQAGAGRGVDVGVADIEREKSYTLAENLNAQLDDMSRNLVSMIDEVNQLASPSGTRNTTADASPNSLDTLRTGGRELMPGAEDPILQISGILNAHLSSLKWIDEHTVMLRDRLEALRRGKTEKNMNDSFRGSVPPQAPRSSTPSRYAREGSAAPGRARTLAL</sequence>
<dbReference type="EMBL" id="KZ454993">
    <property type="protein sequence ID" value="PKI82957.1"/>
    <property type="molecule type" value="Genomic_DNA"/>
</dbReference>
<evidence type="ECO:0000256" key="9">
    <source>
        <dbReference type="ARBA" id="ARBA00023132"/>
    </source>
</evidence>
<feature type="region of interest" description="Disordered" evidence="14">
    <location>
        <begin position="665"/>
        <end position="708"/>
    </location>
</feature>
<proteinExistence type="inferred from homology"/>
<evidence type="ECO:0000256" key="4">
    <source>
        <dbReference type="ARBA" id="ARBA00005911"/>
    </source>
</evidence>
<evidence type="ECO:0000313" key="16">
    <source>
        <dbReference type="EMBL" id="PKI82957.1"/>
    </source>
</evidence>
<dbReference type="Proteomes" id="UP000232875">
    <property type="component" value="Unassembled WGS sequence"/>
</dbReference>
<dbReference type="OrthoDB" id="344345at2759"/>
<evidence type="ECO:0000256" key="6">
    <source>
        <dbReference type="ARBA" id="ARBA00022816"/>
    </source>
</evidence>
<evidence type="ECO:0000256" key="10">
    <source>
        <dbReference type="ARBA" id="ARBA00023242"/>
    </source>
</evidence>
<feature type="compositionally biased region" description="Low complexity" evidence="14">
    <location>
        <begin position="431"/>
        <end position="454"/>
    </location>
</feature>
<organism evidence="16 17">
    <name type="scientific">Malassezia vespertilionis</name>
    <dbReference type="NCBI Taxonomy" id="2020962"/>
    <lineage>
        <taxon>Eukaryota</taxon>
        <taxon>Fungi</taxon>
        <taxon>Dikarya</taxon>
        <taxon>Basidiomycota</taxon>
        <taxon>Ustilaginomycotina</taxon>
        <taxon>Malasseziomycetes</taxon>
        <taxon>Malasseziales</taxon>
        <taxon>Malasseziaceae</taxon>
        <taxon>Malassezia</taxon>
    </lineage>
</organism>
<evidence type="ECO:0000256" key="13">
    <source>
        <dbReference type="ARBA" id="ARBA00081079"/>
    </source>
</evidence>
<dbReference type="PANTHER" id="PTHR12084:SF0">
    <property type="entry name" value="NUCLEAR PORE GLYCOPROTEIN P62"/>
    <property type="match status" value="1"/>
</dbReference>
<evidence type="ECO:0000256" key="14">
    <source>
        <dbReference type="SAM" id="MobiDB-lite"/>
    </source>
</evidence>
<dbReference type="GO" id="GO:0031965">
    <property type="term" value="C:nuclear membrane"/>
    <property type="evidence" value="ECO:0007669"/>
    <property type="project" value="UniProtKB-SubCell"/>
</dbReference>
<evidence type="ECO:0000256" key="5">
    <source>
        <dbReference type="ARBA" id="ARBA00022448"/>
    </source>
</evidence>
<dbReference type="GO" id="GO:0044613">
    <property type="term" value="C:nuclear pore central transport channel"/>
    <property type="evidence" value="ECO:0007669"/>
    <property type="project" value="TreeGrafter"/>
</dbReference>
<dbReference type="Pfam" id="PF05064">
    <property type="entry name" value="Nsp1_C"/>
    <property type="match status" value="1"/>
</dbReference>
<feature type="region of interest" description="Disordered" evidence="14">
    <location>
        <begin position="1"/>
        <end position="457"/>
    </location>
</feature>
<keyword evidence="17" id="KW-1185">Reference proteome</keyword>